<organism evidence="1">
    <name type="scientific">Enterobacter mori</name>
    <dbReference type="NCBI Taxonomy" id="539813"/>
    <lineage>
        <taxon>Bacteria</taxon>
        <taxon>Pseudomonadati</taxon>
        <taxon>Pseudomonadota</taxon>
        <taxon>Gammaproteobacteria</taxon>
        <taxon>Enterobacterales</taxon>
        <taxon>Enterobacteriaceae</taxon>
        <taxon>Enterobacter</taxon>
    </lineage>
</organism>
<protein>
    <submittedName>
        <fullName evidence="1">Uncharacterized protein</fullName>
    </submittedName>
</protein>
<dbReference type="AlphaFoldDB" id="A0A7T0DZM4"/>
<accession>A0A7T0DZM4</accession>
<gene>
    <name evidence="1" type="ORF">IDM36_10070</name>
</gene>
<evidence type="ECO:0000313" key="1">
    <source>
        <dbReference type="EMBL" id="QPK02421.1"/>
    </source>
</evidence>
<sequence length="102" mass="10939">MAIKHAGICGHCRETVSPFIIEENTFQRDKCECPECHGILYACRTPGCDDYAKGGKAYDEELCPGCTKAIAENAGTIVKSIAGVALTIGTTVATNHFTDKKK</sequence>
<reference evidence="1" key="1">
    <citation type="submission" date="2020-09" db="EMBL/GenBank/DDBJ databases">
        <title>First Report of a novel Colistin-Resistant species of Enterobacter cloacae complex Producing MCR-5 isolated from hospital sewage water.</title>
        <authorList>
            <person name="Zhou K."/>
        </authorList>
    </citation>
    <scope>NUCLEOTIDE SEQUENCE [LARGE SCALE GENOMIC DNA]</scope>
    <source>
        <strain evidence="1">HSW1412</strain>
    </source>
</reference>
<proteinExistence type="predicted"/>
<dbReference type="EMBL" id="CP061801">
    <property type="protein sequence ID" value="QPK02421.1"/>
    <property type="molecule type" value="Genomic_DNA"/>
</dbReference>
<name>A0A7T0DZM4_9ENTR</name>